<dbReference type="AlphaFoldDB" id="A0A430UZ01"/>
<organism evidence="1 2">
    <name type="scientific">Thermus scotoductus</name>
    <dbReference type="NCBI Taxonomy" id="37636"/>
    <lineage>
        <taxon>Bacteria</taxon>
        <taxon>Thermotogati</taxon>
        <taxon>Deinococcota</taxon>
        <taxon>Deinococci</taxon>
        <taxon>Thermales</taxon>
        <taxon>Thermaceae</taxon>
        <taxon>Thermus</taxon>
    </lineage>
</organism>
<comment type="caution">
    <text evidence="1">The sequence shown here is derived from an EMBL/GenBank/DDBJ whole genome shotgun (WGS) entry which is preliminary data.</text>
</comment>
<reference evidence="1 2" key="1">
    <citation type="journal article" date="2019" name="Extremophiles">
        <title>Biogeography of thermophiles and predominance of Thermus scotoductus in domestic water heaters.</title>
        <authorList>
            <person name="Wilpiszeski R.L."/>
            <person name="Zhang Z."/>
            <person name="House C.H."/>
        </authorList>
    </citation>
    <scope>NUCLEOTIDE SEQUENCE [LARGE SCALE GENOMIC DNA]</scope>
    <source>
        <strain evidence="1 2">10_S10</strain>
    </source>
</reference>
<evidence type="ECO:0000313" key="2">
    <source>
        <dbReference type="Proteomes" id="UP000288073"/>
    </source>
</evidence>
<proteinExistence type="predicted"/>
<name>A0A430UZ01_THESC</name>
<sequence length="595" mass="63714">MNRTGIALVTALAVMALAALLAFGLFFTTQIEEWVTRNEVTAARAYYAAHAGLQKYKTALFQNFRWALGNVSPTNLEACQNILAGGIYWDRNPTGSPSPFPMKFKESFPDGSWAEVTISQASIPQGVDVSRESSIALLVESVGGYGAAKSTVRAMVILTDASQWNYALFSRQAYSGKTAGSAAIHGGLYIEGDPNNLLPPSEPALQQTGSTGVFNTYDLSKNYSDVLSKPKVGNLCASLRVRYGWIIMEGASSLGTKDAPLISVAVGSPDAKAGDANKDSPLIYKCPGNNYERCDLVNKASIHALGKVGRFDLMDPPVFPELGSSDCTSSNSLRCQIRKEAQEKGLRVEYGSPPTLSFPRGAIWNNKDPNNTDPSQPPQSCREALAKQTLSLGLRAIDCTYSKDGVNPAGGFRYSPGNPGTLEVFGTVDLIGYNLEVAKSILGEAIVYKAYSFSQSGYGASIVVEKAGSSGGDISIKGSVKPDASFRKFPDQVLGLIAEGNIRQWKNTEVFASLYAGNEYRMSEKGSGAQTTLVGNVIANQFCVSAEKGMDESTCVPGSGAAIYFVDTSSNRSAVLVKMVPDQKPTFQIVMYERK</sequence>
<evidence type="ECO:0000313" key="1">
    <source>
        <dbReference type="EMBL" id="RTI14784.1"/>
    </source>
</evidence>
<gene>
    <name evidence="1" type="ORF">CSW23_09775</name>
</gene>
<protein>
    <recommendedName>
        <fullName evidence="3">Type 4 fimbrial biogenesis protein PilX N-terminal domain-containing protein</fullName>
    </recommendedName>
</protein>
<evidence type="ECO:0008006" key="3">
    <source>
        <dbReference type="Google" id="ProtNLM"/>
    </source>
</evidence>
<dbReference type="EMBL" id="PEMN01000345">
    <property type="protein sequence ID" value="RTI14784.1"/>
    <property type="molecule type" value="Genomic_DNA"/>
</dbReference>
<dbReference type="Proteomes" id="UP000288073">
    <property type="component" value="Unassembled WGS sequence"/>
</dbReference>
<accession>A0A430UZ01</accession>
<dbReference type="RefSeq" id="WP_126206844.1">
    <property type="nucleotide sequence ID" value="NZ_PEMF01000310.1"/>
</dbReference>